<sequence>MRVSSQEEKSTGVAAVVSDEQILTAFVDSGLSSHEVAHALGVRVQRVQQVCKREFGADVFQAQESLAVKSLTDRMRQMLQEGKTQAAVMRECKVSQSSLNQLVIGQSAVSLVVNDDDPRAQPINGNVPHHIGASATPISIKMHDIEVKYATTMAAEDSIAYICQILKEFC</sequence>
<dbReference type="Proteomes" id="UP000886829">
    <property type="component" value="Unassembled WGS sequence"/>
</dbReference>
<organism evidence="1 2">
    <name type="scientific">Candidatus Anaerobiospirillum pullistercoris</name>
    <dbReference type="NCBI Taxonomy" id="2838452"/>
    <lineage>
        <taxon>Bacteria</taxon>
        <taxon>Pseudomonadati</taxon>
        <taxon>Pseudomonadota</taxon>
        <taxon>Gammaproteobacteria</taxon>
        <taxon>Aeromonadales</taxon>
        <taxon>Succinivibrionaceae</taxon>
        <taxon>Anaerobiospirillum</taxon>
    </lineage>
</organism>
<protein>
    <submittedName>
        <fullName evidence="1">Uncharacterized protein</fullName>
    </submittedName>
</protein>
<proteinExistence type="predicted"/>
<gene>
    <name evidence="1" type="ORF">H9850_08025</name>
</gene>
<name>A0A9D2B185_9GAMM</name>
<dbReference type="EMBL" id="DXEV01000160">
    <property type="protein sequence ID" value="HIX57400.1"/>
    <property type="molecule type" value="Genomic_DNA"/>
</dbReference>
<reference evidence="1" key="2">
    <citation type="submission" date="2021-04" db="EMBL/GenBank/DDBJ databases">
        <authorList>
            <person name="Gilroy R."/>
        </authorList>
    </citation>
    <scope>NUCLEOTIDE SEQUENCE</scope>
    <source>
        <strain evidence="1">USASDec5-558</strain>
    </source>
</reference>
<evidence type="ECO:0000313" key="2">
    <source>
        <dbReference type="Proteomes" id="UP000886829"/>
    </source>
</evidence>
<dbReference type="AlphaFoldDB" id="A0A9D2B185"/>
<reference evidence="1" key="1">
    <citation type="journal article" date="2021" name="PeerJ">
        <title>Extensive microbial diversity within the chicken gut microbiome revealed by metagenomics and culture.</title>
        <authorList>
            <person name="Gilroy R."/>
            <person name="Ravi A."/>
            <person name="Getino M."/>
            <person name="Pursley I."/>
            <person name="Horton D.L."/>
            <person name="Alikhan N.F."/>
            <person name="Baker D."/>
            <person name="Gharbi K."/>
            <person name="Hall N."/>
            <person name="Watson M."/>
            <person name="Adriaenssens E.M."/>
            <person name="Foster-Nyarko E."/>
            <person name="Jarju S."/>
            <person name="Secka A."/>
            <person name="Antonio M."/>
            <person name="Oren A."/>
            <person name="Chaudhuri R.R."/>
            <person name="La Ragione R."/>
            <person name="Hildebrand F."/>
            <person name="Pallen M.J."/>
        </authorList>
    </citation>
    <scope>NUCLEOTIDE SEQUENCE</scope>
    <source>
        <strain evidence="1">USASDec5-558</strain>
    </source>
</reference>
<evidence type="ECO:0000313" key="1">
    <source>
        <dbReference type="EMBL" id="HIX57400.1"/>
    </source>
</evidence>
<comment type="caution">
    <text evidence="1">The sequence shown here is derived from an EMBL/GenBank/DDBJ whole genome shotgun (WGS) entry which is preliminary data.</text>
</comment>
<accession>A0A9D2B185</accession>